<evidence type="ECO:0000259" key="3">
    <source>
        <dbReference type="Pfam" id="PF22685"/>
    </source>
</evidence>
<dbReference type="InterPro" id="IPR036291">
    <property type="entry name" value="NAD(P)-bd_dom_sf"/>
</dbReference>
<evidence type="ECO:0000313" key="5">
    <source>
        <dbReference type="Proteomes" id="UP000552700"/>
    </source>
</evidence>
<evidence type="ECO:0000256" key="1">
    <source>
        <dbReference type="ARBA" id="ARBA00023002"/>
    </source>
</evidence>
<gene>
    <name evidence="4" type="ORF">FHS92_003090</name>
</gene>
<dbReference type="PANTHER" id="PTHR43818">
    <property type="entry name" value="BCDNA.GH03377"/>
    <property type="match status" value="1"/>
</dbReference>
<dbReference type="Pfam" id="PF01408">
    <property type="entry name" value="GFO_IDH_MocA"/>
    <property type="match status" value="1"/>
</dbReference>
<name>A0A841J2C2_9SPHN</name>
<keyword evidence="1" id="KW-0560">Oxidoreductase</keyword>
<evidence type="ECO:0000259" key="2">
    <source>
        <dbReference type="Pfam" id="PF01408"/>
    </source>
</evidence>
<dbReference type="InterPro" id="IPR055080">
    <property type="entry name" value="Gal80p-like_C"/>
</dbReference>
<dbReference type="Gene3D" id="3.40.50.720">
    <property type="entry name" value="NAD(P)-binding Rossmann-like Domain"/>
    <property type="match status" value="1"/>
</dbReference>
<dbReference type="InterPro" id="IPR050463">
    <property type="entry name" value="Gfo/Idh/MocA_oxidrdct_glycsds"/>
</dbReference>
<dbReference type="Proteomes" id="UP000552700">
    <property type="component" value="Unassembled WGS sequence"/>
</dbReference>
<organism evidence="4 5">
    <name type="scientific">Sphingobium subterraneum</name>
    <dbReference type="NCBI Taxonomy" id="627688"/>
    <lineage>
        <taxon>Bacteria</taxon>
        <taxon>Pseudomonadati</taxon>
        <taxon>Pseudomonadota</taxon>
        <taxon>Alphaproteobacteria</taxon>
        <taxon>Sphingomonadales</taxon>
        <taxon>Sphingomonadaceae</taxon>
        <taxon>Sphingobium</taxon>
    </lineage>
</organism>
<accession>A0A841J2C2</accession>
<evidence type="ECO:0000313" key="4">
    <source>
        <dbReference type="EMBL" id="MBB6125329.1"/>
    </source>
</evidence>
<keyword evidence="5" id="KW-1185">Reference proteome</keyword>
<proteinExistence type="predicted"/>
<dbReference type="AlphaFoldDB" id="A0A841J2C2"/>
<protein>
    <submittedName>
        <fullName evidence="4">Putative dehydrogenase</fullName>
    </submittedName>
</protein>
<feature type="domain" description="Gal80p-like C-terminal" evidence="3">
    <location>
        <begin position="139"/>
        <end position="276"/>
    </location>
</feature>
<comment type="caution">
    <text evidence="4">The sequence shown here is derived from an EMBL/GenBank/DDBJ whole genome shotgun (WGS) entry which is preliminary data.</text>
</comment>
<dbReference type="GO" id="GO:0016491">
    <property type="term" value="F:oxidoreductase activity"/>
    <property type="evidence" value="ECO:0007669"/>
    <property type="project" value="UniProtKB-KW"/>
</dbReference>
<dbReference type="PANTHER" id="PTHR43818:SF11">
    <property type="entry name" value="BCDNA.GH03377"/>
    <property type="match status" value="1"/>
</dbReference>
<dbReference type="SUPFAM" id="SSF51735">
    <property type="entry name" value="NAD(P)-binding Rossmann-fold domains"/>
    <property type="match status" value="1"/>
</dbReference>
<dbReference type="Gene3D" id="3.30.360.10">
    <property type="entry name" value="Dihydrodipicolinate Reductase, domain 2"/>
    <property type="match status" value="1"/>
</dbReference>
<dbReference type="GO" id="GO:0000166">
    <property type="term" value="F:nucleotide binding"/>
    <property type="evidence" value="ECO:0007669"/>
    <property type="project" value="InterPro"/>
</dbReference>
<reference evidence="4 5" key="1">
    <citation type="submission" date="2020-08" db="EMBL/GenBank/DDBJ databases">
        <title>Genomic Encyclopedia of Type Strains, Phase IV (KMG-IV): sequencing the most valuable type-strain genomes for metagenomic binning, comparative biology and taxonomic classification.</title>
        <authorList>
            <person name="Goeker M."/>
        </authorList>
    </citation>
    <scope>NUCLEOTIDE SEQUENCE [LARGE SCALE GENOMIC DNA]</scope>
    <source>
        <strain evidence="4 5">DSM 102255</strain>
    </source>
</reference>
<sequence length="381" mass="41973">MTNGSDRKIRIGIIGASADTWAWASAAHVPALKSLPEYELVAVASRNQANADAAAKVHGIPHAYGDYLEMVRRPDLDMICVSTSSVHHHALVMPAIEAGKHVFCEWPFGTNMQESLAMRDFARQRGVRTLVGLQTRYAPIVRYVRDLIANGYIGKLWSVNFDRANDQTAQKSVTREYYEFLERANAGLRILVGHSLDTLAAYVGELADLQSYCEVEMNEITLATGETVPLTHRDHILVQGRLGGGAVFSSLLKQNSPTYKPFHLEISGSKGALIITTGEDLLPAARHPGVPFELTLLGTPGHGQPFERMDVPAHYRLVPDATPAGQPVDVAHMYRHFAEALAKDEPCDTDFDHAVMRHRLLETIQDSADAGARRTFTAQRD</sequence>
<dbReference type="SUPFAM" id="SSF55347">
    <property type="entry name" value="Glyceraldehyde-3-phosphate dehydrogenase-like, C-terminal domain"/>
    <property type="match status" value="1"/>
</dbReference>
<dbReference type="EMBL" id="JACIJP010000006">
    <property type="protein sequence ID" value="MBB6125329.1"/>
    <property type="molecule type" value="Genomic_DNA"/>
</dbReference>
<dbReference type="Pfam" id="PF22685">
    <property type="entry name" value="Gal80p_C-like"/>
    <property type="match status" value="1"/>
</dbReference>
<feature type="domain" description="Gfo/Idh/MocA-like oxidoreductase N-terminal" evidence="2">
    <location>
        <begin position="9"/>
        <end position="132"/>
    </location>
</feature>
<dbReference type="InterPro" id="IPR000683">
    <property type="entry name" value="Gfo/Idh/MocA-like_OxRdtase_N"/>
</dbReference>